<organism evidence="1">
    <name type="scientific">uncultured Sphingopyxis sp</name>
    <dbReference type="NCBI Taxonomy" id="310581"/>
    <lineage>
        <taxon>Bacteria</taxon>
        <taxon>Pseudomonadati</taxon>
        <taxon>Pseudomonadota</taxon>
        <taxon>Alphaproteobacteria</taxon>
        <taxon>Sphingomonadales</taxon>
        <taxon>Sphingomonadaceae</taxon>
        <taxon>Sphingopyxis</taxon>
        <taxon>environmental samples</taxon>
    </lineage>
</organism>
<reference evidence="1" key="1">
    <citation type="submission" date="2016-03" db="EMBL/GenBank/DDBJ databases">
        <authorList>
            <person name="Ploux O."/>
        </authorList>
    </citation>
    <scope>NUCLEOTIDE SEQUENCE</scope>
    <source>
        <strain evidence="1">UC10</strain>
    </source>
</reference>
<name>A0A1Y5PN70_9SPHN</name>
<dbReference type="EMBL" id="LT598653">
    <property type="protein sequence ID" value="SBV31420.1"/>
    <property type="molecule type" value="Genomic_DNA"/>
</dbReference>
<evidence type="ECO:0000313" key="1">
    <source>
        <dbReference type="EMBL" id="SBV31420.1"/>
    </source>
</evidence>
<protein>
    <submittedName>
        <fullName evidence="1">Uncharacterized protein</fullName>
    </submittedName>
</protein>
<dbReference type="KEGG" id="sphu:SPPYR_0300"/>
<sequence>MGRRIASPSIEGTQSRYAASCGAVKPAASIRLMAFFTLPVAPDGANGARFVAISAIGRDFVTNPRRTECKN</sequence>
<accession>A0A1Y5PN70</accession>
<proteinExistence type="predicted"/>
<gene>
    <name evidence="1" type="ORF">SPPYR_0300</name>
</gene>
<dbReference type="AlphaFoldDB" id="A0A1Y5PN70"/>